<accession>A0A2P4X5U7</accession>
<name>A0A2P4X5U7_9STRA</name>
<evidence type="ECO:0000313" key="2">
    <source>
        <dbReference type="Proteomes" id="UP000237271"/>
    </source>
</evidence>
<organism evidence="1 2">
    <name type="scientific">Phytophthora palmivora</name>
    <dbReference type="NCBI Taxonomy" id="4796"/>
    <lineage>
        <taxon>Eukaryota</taxon>
        <taxon>Sar</taxon>
        <taxon>Stramenopiles</taxon>
        <taxon>Oomycota</taxon>
        <taxon>Peronosporomycetes</taxon>
        <taxon>Peronosporales</taxon>
        <taxon>Peronosporaceae</taxon>
        <taxon>Phytophthora</taxon>
    </lineage>
</organism>
<dbReference type="EMBL" id="NCKW01016585">
    <property type="protein sequence ID" value="POM60916.1"/>
    <property type="molecule type" value="Genomic_DNA"/>
</dbReference>
<dbReference type="SUPFAM" id="SSF53098">
    <property type="entry name" value="Ribonuclease H-like"/>
    <property type="match status" value="1"/>
</dbReference>
<proteinExistence type="predicted"/>
<sequence>MLATPRSPRTTFTNRREHPVFDEEMLAATPGETGSLVHYVRHSAQNLFGWLEWVVKCNLPLSFCKSKLARRYTHLKPVSVETLRRIMEAVTRAVERAIAVEMPEKFGIIFDGWSHDSENYIAVFACHQAFLATMLARDYQKRPEQVLFLVGDNCSVNRRLATLMGVPLVGCASHRLNRAVAAQLSECADDLDLVQALMIKLRTLHHSAKLRFKTDL</sequence>
<dbReference type="OrthoDB" id="110256at2759"/>
<evidence type="ECO:0000313" key="1">
    <source>
        <dbReference type="EMBL" id="POM60916.1"/>
    </source>
</evidence>
<dbReference type="PANTHER" id="PTHR40866:SF1">
    <property type="entry name" value="BED-TYPE DOMAIN-CONTAINING PROTEIN"/>
    <property type="match status" value="1"/>
</dbReference>
<comment type="caution">
    <text evidence="1">The sequence shown here is derived from an EMBL/GenBank/DDBJ whole genome shotgun (WGS) entry which is preliminary data.</text>
</comment>
<dbReference type="AlphaFoldDB" id="A0A2P4X5U7"/>
<protein>
    <submittedName>
        <fullName evidence="1">Uncharacterized protein</fullName>
    </submittedName>
</protein>
<dbReference type="Proteomes" id="UP000237271">
    <property type="component" value="Unassembled WGS sequence"/>
</dbReference>
<reference evidence="1 2" key="1">
    <citation type="journal article" date="2017" name="Genome Biol. Evol.">
        <title>Phytophthora megakarya and P. palmivora, closely related causal agents of cacao black pod rot, underwent increases in genome sizes and gene numbers by different mechanisms.</title>
        <authorList>
            <person name="Ali S.S."/>
            <person name="Shao J."/>
            <person name="Lary D.J."/>
            <person name="Kronmiller B."/>
            <person name="Shen D."/>
            <person name="Strem M.D."/>
            <person name="Amoako-Attah I."/>
            <person name="Akrofi A.Y."/>
            <person name="Begoude B.A."/>
            <person name="Ten Hoopen G.M."/>
            <person name="Coulibaly K."/>
            <person name="Kebe B.I."/>
            <person name="Melnick R.L."/>
            <person name="Guiltinan M.J."/>
            <person name="Tyler B.M."/>
            <person name="Meinhardt L.W."/>
            <person name="Bailey B.A."/>
        </authorList>
    </citation>
    <scope>NUCLEOTIDE SEQUENCE [LARGE SCALE GENOMIC DNA]</scope>
    <source>
        <strain evidence="2">sbr112.9</strain>
    </source>
</reference>
<dbReference type="PANTHER" id="PTHR40866">
    <property type="entry name" value="BED-TYPE DOMAIN-CONTAINING PROTEIN"/>
    <property type="match status" value="1"/>
</dbReference>
<dbReference type="InterPro" id="IPR012337">
    <property type="entry name" value="RNaseH-like_sf"/>
</dbReference>
<gene>
    <name evidence="1" type="ORF">PHPALM_30161</name>
</gene>
<feature type="non-terminal residue" evidence="1">
    <location>
        <position position="216"/>
    </location>
</feature>
<keyword evidence="2" id="KW-1185">Reference proteome</keyword>